<reference evidence="1 2" key="1">
    <citation type="submission" date="2018-07" db="EMBL/GenBank/DDBJ databases">
        <title>Leeuwenhoekiella genomics.</title>
        <authorList>
            <person name="Tahon G."/>
            <person name="Willems A."/>
        </authorList>
    </citation>
    <scope>NUCLEOTIDE SEQUENCE [LARGE SCALE GENOMIC DNA]</scope>
    <source>
        <strain evidence="1 2">R-50232</strain>
    </source>
</reference>
<dbReference type="EMBL" id="QOVI01000001">
    <property type="protein sequence ID" value="RXG18014.1"/>
    <property type="molecule type" value="Genomic_DNA"/>
</dbReference>
<gene>
    <name evidence="1" type="ORF">DSM04_101200</name>
</gene>
<dbReference type="RefSeq" id="WP_128759606.1">
    <property type="nucleotide sequence ID" value="NZ_QOVI01000001.1"/>
</dbReference>
<sequence length="115" mass="13338">MKNIDIIYRNESGIAFYWKTSKQGTLKAQVIFRDMGFYFTLDQLKEFAYLSEASLAQQPCNDCPAPRDCRSLLLKTPLNDVDLAVSRQEVYEIQDLLDQTILRMEMQAFMQTALN</sequence>
<name>A0A4Q0NYN6_9FLAO</name>
<dbReference type="AlphaFoldDB" id="A0A4Q0NYN6"/>
<accession>A0A4Q0NYN6</accession>
<comment type="caution">
    <text evidence="1">The sequence shown here is derived from an EMBL/GenBank/DDBJ whole genome shotgun (WGS) entry which is preliminary data.</text>
</comment>
<dbReference type="Proteomes" id="UP000289821">
    <property type="component" value="Unassembled WGS sequence"/>
</dbReference>
<dbReference type="OrthoDB" id="1354274at2"/>
<protein>
    <submittedName>
        <fullName evidence="1">Uncharacterized protein</fullName>
    </submittedName>
</protein>
<evidence type="ECO:0000313" key="1">
    <source>
        <dbReference type="EMBL" id="RXG18014.1"/>
    </source>
</evidence>
<evidence type="ECO:0000313" key="2">
    <source>
        <dbReference type="Proteomes" id="UP000289821"/>
    </source>
</evidence>
<keyword evidence="2" id="KW-1185">Reference proteome</keyword>
<proteinExistence type="predicted"/>
<organism evidence="1 2">
    <name type="scientific">Leeuwenhoekiella aestuarii</name>
    <dbReference type="NCBI Taxonomy" id="2249426"/>
    <lineage>
        <taxon>Bacteria</taxon>
        <taxon>Pseudomonadati</taxon>
        <taxon>Bacteroidota</taxon>
        <taxon>Flavobacteriia</taxon>
        <taxon>Flavobacteriales</taxon>
        <taxon>Flavobacteriaceae</taxon>
        <taxon>Leeuwenhoekiella</taxon>
    </lineage>
</organism>